<evidence type="ECO:0000256" key="1">
    <source>
        <dbReference type="SAM" id="Phobius"/>
    </source>
</evidence>
<proteinExistence type="predicted"/>
<dbReference type="Proteomes" id="UP000263094">
    <property type="component" value="Unassembled WGS sequence"/>
</dbReference>
<name>A0A372M0X2_9ACTN</name>
<feature type="domain" description="YdbS-like PH" evidence="2">
    <location>
        <begin position="91"/>
        <end position="164"/>
    </location>
</feature>
<keyword evidence="1" id="KW-0472">Membrane</keyword>
<evidence type="ECO:0000313" key="3">
    <source>
        <dbReference type="EMBL" id="RFU84586.1"/>
    </source>
</evidence>
<dbReference type="PANTHER" id="PTHR34473:SF3">
    <property type="entry name" value="TRANSMEMBRANE PROTEIN-RELATED"/>
    <property type="match status" value="1"/>
</dbReference>
<evidence type="ECO:0000313" key="4">
    <source>
        <dbReference type="Proteomes" id="UP000263094"/>
    </source>
</evidence>
<reference evidence="3 4" key="1">
    <citation type="submission" date="2018-08" db="EMBL/GenBank/DDBJ databases">
        <title>Isolation, diversity and antifungal activity of Actinobacteria from wheat.</title>
        <authorList>
            <person name="Han C."/>
        </authorList>
    </citation>
    <scope>NUCLEOTIDE SEQUENCE [LARGE SCALE GENOMIC DNA]</scope>
    <source>
        <strain evidence="3 4">NEAU-YY421</strain>
    </source>
</reference>
<dbReference type="InterPro" id="IPR005182">
    <property type="entry name" value="YdbS-like_PH"/>
</dbReference>
<feature type="transmembrane region" description="Helical" evidence="1">
    <location>
        <begin position="64"/>
        <end position="83"/>
    </location>
</feature>
<comment type="caution">
    <text evidence="3">The sequence shown here is derived from an EMBL/GenBank/DDBJ whole genome shotgun (WGS) entry which is preliminary data.</text>
</comment>
<accession>A0A372M0X2</accession>
<dbReference type="AlphaFoldDB" id="A0A372M0X2"/>
<protein>
    <recommendedName>
        <fullName evidence="2">YdbS-like PH domain-containing protein</fullName>
    </recommendedName>
</protein>
<keyword evidence="4" id="KW-1185">Reference proteome</keyword>
<keyword evidence="1" id="KW-1133">Transmembrane helix</keyword>
<keyword evidence="1" id="KW-0812">Transmembrane</keyword>
<dbReference type="RefSeq" id="WP_128557796.1">
    <property type="nucleotide sequence ID" value="NZ_QUAK01000118.1"/>
</dbReference>
<dbReference type="PANTHER" id="PTHR34473">
    <property type="entry name" value="UPF0699 TRANSMEMBRANE PROTEIN YDBS"/>
    <property type="match status" value="1"/>
</dbReference>
<sequence length="179" mass="19846">METLPVTQSPPDPEPGPDGVRVRLPRLRVERRAMLWWVLRALLQWGLLLAALVVARSLWEPARVWLLAPAIAVAAIVAVKLAVEPWWRYHVHRWEITEQATYAASGWLVREWRVAPTSRIQTVDAVRGPLEQLLGLSTLRVTTASSSGAITVQGLDRRIAEEAATRLAAVAELVEGDAT</sequence>
<evidence type="ECO:0000259" key="2">
    <source>
        <dbReference type="Pfam" id="PF03703"/>
    </source>
</evidence>
<dbReference type="Pfam" id="PF03703">
    <property type="entry name" value="bPH_2"/>
    <property type="match status" value="1"/>
</dbReference>
<dbReference type="OrthoDB" id="3730669at2"/>
<gene>
    <name evidence="3" type="ORF">DY218_21845</name>
</gene>
<organism evidence="3 4">
    <name type="scientific">Streptomyces triticagri</name>
    <dbReference type="NCBI Taxonomy" id="2293568"/>
    <lineage>
        <taxon>Bacteria</taxon>
        <taxon>Bacillati</taxon>
        <taxon>Actinomycetota</taxon>
        <taxon>Actinomycetes</taxon>
        <taxon>Kitasatosporales</taxon>
        <taxon>Streptomycetaceae</taxon>
        <taxon>Streptomyces</taxon>
    </lineage>
</organism>
<feature type="transmembrane region" description="Helical" evidence="1">
    <location>
        <begin position="33"/>
        <end position="58"/>
    </location>
</feature>
<dbReference type="EMBL" id="QUAK01000118">
    <property type="protein sequence ID" value="RFU84586.1"/>
    <property type="molecule type" value="Genomic_DNA"/>
</dbReference>